<feature type="transmembrane region" description="Helical" evidence="7">
    <location>
        <begin position="211"/>
        <end position="238"/>
    </location>
</feature>
<keyword evidence="10" id="KW-1185">Reference proteome</keyword>
<dbReference type="PATRIC" id="fig|1429043.3.peg.2136"/>
<dbReference type="InParanoid" id="A0A0D2JXG3"/>
<evidence type="ECO:0000256" key="5">
    <source>
        <dbReference type="ARBA" id="ARBA00022989"/>
    </source>
</evidence>
<evidence type="ECO:0000313" key="10">
    <source>
        <dbReference type="Proteomes" id="UP000032233"/>
    </source>
</evidence>
<dbReference type="PANTHER" id="PTHR43386:SF26">
    <property type="entry name" value="ABC TRANSPORTER PERMEASE PROTEIN"/>
    <property type="match status" value="1"/>
</dbReference>
<dbReference type="PROSITE" id="PS50928">
    <property type="entry name" value="ABC_TM1"/>
    <property type="match status" value="1"/>
</dbReference>
<dbReference type="Pfam" id="PF12911">
    <property type="entry name" value="OppC_N"/>
    <property type="match status" value="1"/>
</dbReference>
<dbReference type="InterPro" id="IPR035906">
    <property type="entry name" value="MetI-like_sf"/>
</dbReference>
<sequence length="295" mass="32716">MTKRWTSNRMLNSYLRDPSALLGSFILLVFIVAAVLAPWIAPQNPYDLEKVSLEHFLTPPIWMEGGVAPYWLGTDDQGRGIFSTILYGCRTSLIVGFGVVLFAGTFGVLMGLLAGYYGKFVDSITMRLADTLFAFSTTLMAMLMLGLFSQRNILIVIIAICVVDWVRYARTMRGSVLEVKQEAYVMASKSTGAKDFRILLKHVLPNAIPPIFVIVAVDLAVAIMLEATLSFLGVGVPLTEPSLGMMIAIGKNYVYAGMWWMVLFPGSALVLLVIGINLFADWLREEMNPRIQRRS</sequence>
<dbReference type="GO" id="GO:0005886">
    <property type="term" value="C:plasma membrane"/>
    <property type="evidence" value="ECO:0007669"/>
    <property type="project" value="UniProtKB-SubCell"/>
</dbReference>
<evidence type="ECO:0000256" key="6">
    <source>
        <dbReference type="ARBA" id="ARBA00023136"/>
    </source>
</evidence>
<reference evidence="9 10" key="1">
    <citation type="submission" date="2013-11" db="EMBL/GenBank/DDBJ databases">
        <title>Metagenomic analysis of a methanogenic consortium involved in long chain n-alkane degradation.</title>
        <authorList>
            <person name="Davidova I.A."/>
            <person name="Callaghan A.V."/>
            <person name="Wawrik B."/>
            <person name="Pruitt S."/>
            <person name="Marks C."/>
            <person name="Duncan K.E."/>
            <person name="Suflita J.M."/>
        </authorList>
    </citation>
    <scope>NUCLEOTIDE SEQUENCE [LARGE SCALE GENOMIC DNA]</scope>
    <source>
        <strain evidence="9 10">SPR</strain>
    </source>
</reference>
<comment type="similarity">
    <text evidence="7">Belongs to the binding-protein-dependent transport system permease family.</text>
</comment>
<evidence type="ECO:0000256" key="4">
    <source>
        <dbReference type="ARBA" id="ARBA00022692"/>
    </source>
</evidence>
<dbReference type="InterPro" id="IPR050366">
    <property type="entry name" value="BP-dependent_transpt_permease"/>
</dbReference>
<feature type="transmembrane region" description="Helical" evidence="7">
    <location>
        <begin position="93"/>
        <end position="116"/>
    </location>
</feature>
<evidence type="ECO:0000259" key="8">
    <source>
        <dbReference type="PROSITE" id="PS50928"/>
    </source>
</evidence>
<feature type="domain" description="ABC transmembrane type-1" evidence="8">
    <location>
        <begin position="89"/>
        <end position="280"/>
    </location>
</feature>
<dbReference type="EMBL" id="AZAC01000011">
    <property type="protein sequence ID" value="KIX14280.1"/>
    <property type="molecule type" value="Genomic_DNA"/>
</dbReference>
<accession>A0A0D2JXG3</accession>
<dbReference type="OrthoDB" id="9783218at2"/>
<dbReference type="CDD" id="cd06261">
    <property type="entry name" value="TM_PBP2"/>
    <property type="match status" value="1"/>
</dbReference>
<dbReference type="AlphaFoldDB" id="A0A0D2JXG3"/>
<dbReference type="InterPro" id="IPR000515">
    <property type="entry name" value="MetI-like"/>
</dbReference>
<dbReference type="PANTHER" id="PTHR43386">
    <property type="entry name" value="OLIGOPEPTIDE TRANSPORT SYSTEM PERMEASE PROTEIN APPC"/>
    <property type="match status" value="1"/>
</dbReference>
<keyword evidence="6 7" id="KW-0472">Membrane</keyword>
<dbReference type="Proteomes" id="UP000032233">
    <property type="component" value="Unassembled WGS sequence"/>
</dbReference>
<proteinExistence type="inferred from homology"/>
<gene>
    <name evidence="9" type="ORF">X474_10085</name>
</gene>
<keyword evidence="5 7" id="KW-1133">Transmembrane helix</keyword>
<dbReference type="Gene3D" id="1.10.3720.10">
    <property type="entry name" value="MetI-like"/>
    <property type="match status" value="1"/>
</dbReference>
<evidence type="ECO:0000256" key="3">
    <source>
        <dbReference type="ARBA" id="ARBA00022475"/>
    </source>
</evidence>
<keyword evidence="3" id="KW-1003">Cell membrane</keyword>
<name>A0A0D2JXG3_9BACT</name>
<dbReference type="Pfam" id="PF00528">
    <property type="entry name" value="BPD_transp_1"/>
    <property type="match status" value="1"/>
</dbReference>
<dbReference type="STRING" id="1429043.X474_10085"/>
<comment type="caution">
    <text evidence="9">The sequence shown here is derived from an EMBL/GenBank/DDBJ whole genome shotgun (WGS) entry which is preliminary data.</text>
</comment>
<dbReference type="SUPFAM" id="SSF161098">
    <property type="entry name" value="MetI-like"/>
    <property type="match status" value="1"/>
</dbReference>
<feature type="transmembrane region" description="Helical" evidence="7">
    <location>
        <begin position="20"/>
        <end position="41"/>
    </location>
</feature>
<keyword evidence="2 7" id="KW-0813">Transport</keyword>
<evidence type="ECO:0000256" key="2">
    <source>
        <dbReference type="ARBA" id="ARBA00022448"/>
    </source>
</evidence>
<feature type="transmembrane region" description="Helical" evidence="7">
    <location>
        <begin position="258"/>
        <end position="280"/>
    </location>
</feature>
<organism evidence="9 10">
    <name type="scientific">Dethiosulfatarculus sandiegensis</name>
    <dbReference type="NCBI Taxonomy" id="1429043"/>
    <lineage>
        <taxon>Bacteria</taxon>
        <taxon>Pseudomonadati</taxon>
        <taxon>Thermodesulfobacteriota</taxon>
        <taxon>Desulfarculia</taxon>
        <taxon>Desulfarculales</taxon>
        <taxon>Desulfarculaceae</taxon>
        <taxon>Dethiosulfatarculus</taxon>
    </lineage>
</organism>
<dbReference type="RefSeq" id="WP_044348249.1">
    <property type="nucleotide sequence ID" value="NZ_AZAC01000011.1"/>
</dbReference>
<dbReference type="InterPro" id="IPR025966">
    <property type="entry name" value="OppC_N"/>
</dbReference>
<evidence type="ECO:0000256" key="7">
    <source>
        <dbReference type="RuleBase" id="RU363032"/>
    </source>
</evidence>
<keyword evidence="4 7" id="KW-0812">Transmembrane</keyword>
<protein>
    <submittedName>
        <fullName evidence="9">ABC transporter permease</fullName>
    </submittedName>
</protein>
<evidence type="ECO:0000313" key="9">
    <source>
        <dbReference type="EMBL" id="KIX14280.1"/>
    </source>
</evidence>
<comment type="subcellular location">
    <subcellularLocation>
        <location evidence="1 7">Cell membrane</location>
        <topology evidence="1 7">Multi-pass membrane protein</topology>
    </subcellularLocation>
</comment>
<evidence type="ECO:0000256" key="1">
    <source>
        <dbReference type="ARBA" id="ARBA00004651"/>
    </source>
</evidence>
<dbReference type="GO" id="GO:0055085">
    <property type="term" value="P:transmembrane transport"/>
    <property type="evidence" value="ECO:0007669"/>
    <property type="project" value="InterPro"/>
</dbReference>